<feature type="binding site" evidence="9">
    <location>
        <begin position="12"/>
        <end position="20"/>
    </location>
    <ligand>
        <name>ATP</name>
        <dbReference type="ChEBI" id="CHEBI:30616"/>
    </ligand>
</feature>
<keyword evidence="2 9" id="KW-0963">Cytoplasm</keyword>
<comment type="subcellular location">
    <subcellularLocation>
        <location evidence="9">Cytoplasm</location>
    </subcellularLocation>
</comment>
<dbReference type="eggNOG" id="COG0283">
    <property type="taxonomic scope" value="Bacteria"/>
</dbReference>
<dbReference type="Gene3D" id="3.40.50.300">
    <property type="entry name" value="P-loop containing nucleotide triphosphate hydrolases"/>
    <property type="match status" value="1"/>
</dbReference>
<dbReference type="GO" id="GO:0015949">
    <property type="term" value="P:nucleobase-containing small molecule interconversion"/>
    <property type="evidence" value="ECO:0007669"/>
    <property type="project" value="TreeGrafter"/>
</dbReference>
<dbReference type="InterPro" id="IPR027417">
    <property type="entry name" value="P-loop_NTPase"/>
</dbReference>
<dbReference type="GO" id="GO:0005829">
    <property type="term" value="C:cytosol"/>
    <property type="evidence" value="ECO:0007669"/>
    <property type="project" value="TreeGrafter"/>
</dbReference>
<evidence type="ECO:0000313" key="12">
    <source>
        <dbReference type="Proteomes" id="UP000028875"/>
    </source>
</evidence>
<evidence type="ECO:0000256" key="8">
    <source>
        <dbReference type="ARBA" id="ARBA00048478"/>
    </source>
</evidence>
<dbReference type="InterPro" id="IPR003136">
    <property type="entry name" value="Cytidylate_kin"/>
</dbReference>
<dbReference type="CDD" id="cd02020">
    <property type="entry name" value="CMPK"/>
    <property type="match status" value="1"/>
</dbReference>
<evidence type="ECO:0000256" key="9">
    <source>
        <dbReference type="HAMAP-Rule" id="MF_00238"/>
    </source>
</evidence>
<keyword evidence="6 9" id="KW-0067">ATP-binding</keyword>
<dbReference type="STRING" id="1462526.BN990_02102"/>
<reference evidence="12" key="2">
    <citation type="submission" date="2014-05" db="EMBL/GenBank/DDBJ databases">
        <title>Draft genome sequence of Virgibacillus massiliensis Vm-5.</title>
        <authorList>
            <person name="Khelaifia S."/>
            <person name="Croce O."/>
            <person name="Lagier J.C."/>
            <person name="Raoult D."/>
        </authorList>
    </citation>
    <scope>NUCLEOTIDE SEQUENCE [LARGE SCALE GENOMIC DNA]</scope>
    <source>
        <strain evidence="12">Vm-5</strain>
    </source>
</reference>
<keyword evidence="12" id="KW-1185">Reference proteome</keyword>
<dbReference type="SUPFAM" id="SSF52540">
    <property type="entry name" value="P-loop containing nucleoside triphosphate hydrolases"/>
    <property type="match status" value="1"/>
</dbReference>
<dbReference type="InterPro" id="IPR011994">
    <property type="entry name" value="Cytidylate_kinase_dom"/>
</dbReference>
<organism evidence="11 12">
    <name type="scientific">Virgibacillus massiliensis</name>
    <dbReference type="NCBI Taxonomy" id="1462526"/>
    <lineage>
        <taxon>Bacteria</taxon>
        <taxon>Bacillati</taxon>
        <taxon>Bacillota</taxon>
        <taxon>Bacilli</taxon>
        <taxon>Bacillales</taxon>
        <taxon>Bacillaceae</taxon>
        <taxon>Virgibacillus</taxon>
    </lineage>
</organism>
<feature type="domain" description="Cytidylate kinase" evidence="10">
    <location>
        <begin position="8"/>
        <end position="220"/>
    </location>
</feature>
<accession>A0A024QB65</accession>
<dbReference type="Proteomes" id="UP000028875">
    <property type="component" value="Unassembled WGS sequence"/>
</dbReference>
<dbReference type="OrthoDB" id="9807434at2"/>
<dbReference type="GO" id="GO:0036431">
    <property type="term" value="F:dCMP kinase activity"/>
    <property type="evidence" value="ECO:0007669"/>
    <property type="project" value="InterPro"/>
</dbReference>
<dbReference type="GO" id="GO:0006220">
    <property type="term" value="P:pyrimidine nucleotide metabolic process"/>
    <property type="evidence" value="ECO:0007669"/>
    <property type="project" value="UniProtKB-UniRule"/>
</dbReference>
<dbReference type="GO" id="GO:0005524">
    <property type="term" value="F:ATP binding"/>
    <property type="evidence" value="ECO:0007669"/>
    <property type="project" value="UniProtKB-UniRule"/>
</dbReference>
<keyword evidence="3 9" id="KW-0808">Transferase</keyword>
<protein>
    <recommendedName>
        <fullName evidence="9">Cytidylate kinase</fullName>
        <shortName evidence="9">CK</shortName>
        <ecNumber evidence="9">2.7.4.25</ecNumber>
    </recommendedName>
    <alternativeName>
        <fullName evidence="9">Cytidine monophosphate kinase</fullName>
        <shortName evidence="9">CMP kinase</shortName>
    </alternativeName>
</protein>
<dbReference type="EMBL" id="CCDP010000001">
    <property type="protein sequence ID" value="CDQ39788.1"/>
    <property type="molecule type" value="Genomic_DNA"/>
</dbReference>
<dbReference type="PANTHER" id="PTHR21299">
    <property type="entry name" value="CYTIDYLATE KINASE/PANTOATE-BETA-ALANINE LIGASE"/>
    <property type="match status" value="1"/>
</dbReference>
<dbReference type="FunFam" id="3.40.50.300:FF:000484">
    <property type="entry name" value="Cytidylate kinase"/>
    <property type="match status" value="1"/>
</dbReference>
<dbReference type="GO" id="GO:0036430">
    <property type="term" value="F:CMP kinase activity"/>
    <property type="evidence" value="ECO:0007669"/>
    <property type="project" value="RHEA"/>
</dbReference>
<name>A0A024QB65_9BACI</name>
<dbReference type="AlphaFoldDB" id="A0A024QB65"/>
<gene>
    <name evidence="9 11" type="primary">cmk</name>
    <name evidence="11" type="ORF">BN990_02102</name>
</gene>
<sequence>MKNYTVTIAIDGPAAAGKSTVAKIVAEKLSCVYIDTGAMYRALTLKAINNSINVNDENALVELLSNTIIELQQSDKGQLVLLDNQDVTAAIRSIEVTNNVSFVAQHPAIRKEMVKRQQNLANKRDVVMDGRDIGTHVLPNAEVKIFLIASVDERAKRRYEENINNGISSDLNELKREIEQRDKIDSKREASPLVKASDAIEIDTTSLSIQEVAQRIFNEAAKIKKNKTER</sequence>
<comment type="catalytic activity">
    <reaction evidence="8 9">
        <text>CMP + ATP = CDP + ADP</text>
        <dbReference type="Rhea" id="RHEA:11600"/>
        <dbReference type="ChEBI" id="CHEBI:30616"/>
        <dbReference type="ChEBI" id="CHEBI:58069"/>
        <dbReference type="ChEBI" id="CHEBI:60377"/>
        <dbReference type="ChEBI" id="CHEBI:456216"/>
        <dbReference type="EC" id="2.7.4.25"/>
    </reaction>
</comment>
<comment type="catalytic activity">
    <reaction evidence="7 9">
        <text>dCMP + ATP = dCDP + ADP</text>
        <dbReference type="Rhea" id="RHEA:25094"/>
        <dbReference type="ChEBI" id="CHEBI:30616"/>
        <dbReference type="ChEBI" id="CHEBI:57566"/>
        <dbReference type="ChEBI" id="CHEBI:58593"/>
        <dbReference type="ChEBI" id="CHEBI:456216"/>
        <dbReference type="EC" id="2.7.4.25"/>
    </reaction>
</comment>
<keyword evidence="5 9" id="KW-0418">Kinase</keyword>
<dbReference type="RefSeq" id="WP_038243907.1">
    <property type="nucleotide sequence ID" value="NZ_BNER01000002.1"/>
</dbReference>
<dbReference type="HAMAP" id="MF_00238">
    <property type="entry name" value="Cytidyl_kinase_type1"/>
    <property type="match status" value="1"/>
</dbReference>
<dbReference type="Pfam" id="PF02224">
    <property type="entry name" value="Cytidylate_kin"/>
    <property type="match status" value="1"/>
</dbReference>
<evidence type="ECO:0000256" key="4">
    <source>
        <dbReference type="ARBA" id="ARBA00022741"/>
    </source>
</evidence>
<dbReference type="NCBIfam" id="TIGR00017">
    <property type="entry name" value="cmk"/>
    <property type="match status" value="1"/>
</dbReference>
<evidence type="ECO:0000256" key="7">
    <source>
        <dbReference type="ARBA" id="ARBA00047615"/>
    </source>
</evidence>
<dbReference type="EC" id="2.7.4.25" evidence="9"/>
<evidence type="ECO:0000256" key="2">
    <source>
        <dbReference type="ARBA" id="ARBA00022490"/>
    </source>
</evidence>
<reference evidence="11 12" key="1">
    <citation type="submission" date="2014-03" db="EMBL/GenBank/DDBJ databases">
        <authorList>
            <person name="Urmite Genomes U."/>
        </authorList>
    </citation>
    <scope>NUCLEOTIDE SEQUENCE [LARGE SCALE GENOMIC DNA]</scope>
    <source>
        <strain evidence="11 12">Vm-5</strain>
    </source>
</reference>
<evidence type="ECO:0000313" key="11">
    <source>
        <dbReference type="EMBL" id="CDQ39788.1"/>
    </source>
</evidence>
<proteinExistence type="inferred from homology"/>
<evidence type="ECO:0000259" key="10">
    <source>
        <dbReference type="Pfam" id="PF02224"/>
    </source>
</evidence>
<dbReference type="PANTHER" id="PTHR21299:SF2">
    <property type="entry name" value="CYTIDYLATE KINASE"/>
    <property type="match status" value="1"/>
</dbReference>
<comment type="similarity">
    <text evidence="1 9">Belongs to the cytidylate kinase family. Type 1 subfamily.</text>
</comment>
<comment type="caution">
    <text evidence="11">The sequence shown here is derived from an EMBL/GenBank/DDBJ whole genome shotgun (WGS) entry which is preliminary data.</text>
</comment>
<evidence type="ECO:0000256" key="5">
    <source>
        <dbReference type="ARBA" id="ARBA00022777"/>
    </source>
</evidence>
<evidence type="ECO:0000256" key="6">
    <source>
        <dbReference type="ARBA" id="ARBA00022840"/>
    </source>
</evidence>
<evidence type="ECO:0000256" key="1">
    <source>
        <dbReference type="ARBA" id="ARBA00009427"/>
    </source>
</evidence>
<keyword evidence="4 9" id="KW-0547">Nucleotide-binding</keyword>
<evidence type="ECO:0000256" key="3">
    <source>
        <dbReference type="ARBA" id="ARBA00022679"/>
    </source>
</evidence>